<evidence type="ECO:0000256" key="3">
    <source>
        <dbReference type="ARBA" id="ARBA00022670"/>
    </source>
</evidence>
<keyword evidence="4" id="KW-0378">Hydrolase</keyword>
<evidence type="ECO:0000256" key="4">
    <source>
        <dbReference type="ARBA" id="ARBA00022801"/>
    </source>
</evidence>
<dbReference type="InterPro" id="IPR011356">
    <property type="entry name" value="Leucine_aapep/pepB"/>
</dbReference>
<evidence type="ECO:0000313" key="6">
    <source>
        <dbReference type="EMBL" id="KAE9383413.1"/>
    </source>
</evidence>
<dbReference type="GO" id="GO:0030145">
    <property type="term" value="F:manganese ion binding"/>
    <property type="evidence" value="ECO:0007669"/>
    <property type="project" value="InterPro"/>
</dbReference>
<keyword evidence="2 6" id="KW-0031">Aminopeptidase</keyword>
<dbReference type="OrthoDB" id="412814at2759"/>
<dbReference type="GO" id="GO:0070006">
    <property type="term" value="F:metalloaminopeptidase activity"/>
    <property type="evidence" value="ECO:0007669"/>
    <property type="project" value="InterPro"/>
</dbReference>
<accession>A0A6A4GDD6</accession>
<evidence type="ECO:0000313" key="7">
    <source>
        <dbReference type="Proteomes" id="UP000799118"/>
    </source>
</evidence>
<protein>
    <submittedName>
        <fullName evidence="6">Leucine aminopeptidase</fullName>
    </submittedName>
</protein>
<dbReference type="Gene3D" id="3.40.630.10">
    <property type="entry name" value="Zn peptidases"/>
    <property type="match status" value="1"/>
</dbReference>
<dbReference type="AlphaFoldDB" id="A0A6A4GDD6"/>
<dbReference type="GO" id="GO:0006508">
    <property type="term" value="P:proteolysis"/>
    <property type="evidence" value="ECO:0007669"/>
    <property type="project" value="UniProtKB-KW"/>
</dbReference>
<evidence type="ECO:0000256" key="1">
    <source>
        <dbReference type="ARBA" id="ARBA00009528"/>
    </source>
</evidence>
<sequence length="470" mass="50716">MSTSAFIVPIDPKNPSNPANVVPNVDIAQIWSTVPHGEKVPDVGTTRIFYDTPATKVTAVSSLGEKFASEKDDMKRELVRRSVGSAVKALKAFDGLKEVVIDASADPHATAVAANLALYKFTLKTKPPSAFNPNLKEPIPPKLQLKPVESSKEWDRGVTYAYAQNLARTIFCERVKAEFSGVKNVEIIVRDEGIYNTFLSVTHGTSEPAKFLEIHYKGAPKDAQPLAFVGKGITFDSGGISLKPGAGMKLMRGDMGGAGAVVSATLAIAKLKLPVNLITVTPLTENMPGPSATKPGDIIYAMNGKSVEVDNYGCRRTFNAIYYASTEYKPHTLVDVATLTGAIEIALGDVYNGVFSTSDDLWQKLHAAGEHEFDRFWRMPLSEDYGPQIYSSNADLCNTGGRPGGSCTAALFLKAFAHGIEPEGNAEPAMQWAHVDIAAMEYTRATPYQEVGLTGRPVRALIEYVRGLGK</sequence>
<dbReference type="Proteomes" id="UP000799118">
    <property type="component" value="Unassembled WGS sequence"/>
</dbReference>
<dbReference type="GO" id="GO:0005737">
    <property type="term" value="C:cytoplasm"/>
    <property type="evidence" value="ECO:0007669"/>
    <property type="project" value="InterPro"/>
</dbReference>
<dbReference type="PANTHER" id="PTHR11963">
    <property type="entry name" value="LEUCINE AMINOPEPTIDASE-RELATED"/>
    <property type="match status" value="1"/>
</dbReference>
<keyword evidence="3" id="KW-0645">Protease</keyword>
<gene>
    <name evidence="6" type="ORF">BT96DRAFT_929826</name>
</gene>
<dbReference type="SUPFAM" id="SSF53187">
    <property type="entry name" value="Zn-dependent exopeptidases"/>
    <property type="match status" value="1"/>
</dbReference>
<proteinExistence type="inferred from homology"/>
<reference evidence="6" key="1">
    <citation type="journal article" date="2019" name="Environ. Microbiol.">
        <title>Fungal ecological strategies reflected in gene transcription - a case study of two litter decomposers.</title>
        <authorList>
            <person name="Barbi F."/>
            <person name="Kohler A."/>
            <person name="Barry K."/>
            <person name="Baskaran P."/>
            <person name="Daum C."/>
            <person name="Fauchery L."/>
            <person name="Ihrmark K."/>
            <person name="Kuo A."/>
            <person name="LaButti K."/>
            <person name="Lipzen A."/>
            <person name="Morin E."/>
            <person name="Grigoriev I.V."/>
            <person name="Henrissat B."/>
            <person name="Lindahl B."/>
            <person name="Martin F."/>
        </authorList>
    </citation>
    <scope>NUCLEOTIDE SEQUENCE</scope>
    <source>
        <strain evidence="6">JB14</strain>
    </source>
</reference>
<organism evidence="6 7">
    <name type="scientific">Gymnopus androsaceus JB14</name>
    <dbReference type="NCBI Taxonomy" id="1447944"/>
    <lineage>
        <taxon>Eukaryota</taxon>
        <taxon>Fungi</taxon>
        <taxon>Dikarya</taxon>
        <taxon>Basidiomycota</taxon>
        <taxon>Agaricomycotina</taxon>
        <taxon>Agaricomycetes</taxon>
        <taxon>Agaricomycetidae</taxon>
        <taxon>Agaricales</taxon>
        <taxon>Marasmiineae</taxon>
        <taxon>Omphalotaceae</taxon>
        <taxon>Gymnopus</taxon>
    </lineage>
</organism>
<dbReference type="EMBL" id="ML770491">
    <property type="protein sequence ID" value="KAE9383413.1"/>
    <property type="molecule type" value="Genomic_DNA"/>
</dbReference>
<dbReference type="CDD" id="cd00433">
    <property type="entry name" value="Peptidase_M17"/>
    <property type="match status" value="1"/>
</dbReference>
<evidence type="ECO:0000259" key="5">
    <source>
        <dbReference type="Pfam" id="PF00883"/>
    </source>
</evidence>
<feature type="domain" description="Cytosol aminopeptidase" evidence="5">
    <location>
        <begin position="169"/>
        <end position="462"/>
    </location>
</feature>
<dbReference type="Pfam" id="PF00883">
    <property type="entry name" value="Peptidase_M17"/>
    <property type="match status" value="1"/>
</dbReference>
<dbReference type="InterPro" id="IPR000819">
    <property type="entry name" value="Peptidase_M17_C"/>
</dbReference>
<name>A0A6A4GDD6_9AGAR</name>
<keyword evidence="7" id="KW-1185">Reference proteome</keyword>
<dbReference type="Gene3D" id="3.40.220.10">
    <property type="entry name" value="Leucine Aminopeptidase, subunit E, domain 1"/>
    <property type="match status" value="1"/>
</dbReference>
<dbReference type="InterPro" id="IPR043472">
    <property type="entry name" value="Macro_dom-like"/>
</dbReference>
<dbReference type="SUPFAM" id="SSF52949">
    <property type="entry name" value="Macro domain-like"/>
    <property type="match status" value="1"/>
</dbReference>
<dbReference type="PRINTS" id="PR00481">
    <property type="entry name" value="LAMNOPPTDASE"/>
</dbReference>
<comment type="similarity">
    <text evidence="1">Belongs to the peptidase M17 family.</text>
</comment>
<evidence type="ECO:0000256" key="2">
    <source>
        <dbReference type="ARBA" id="ARBA00022438"/>
    </source>
</evidence>
<dbReference type="PANTHER" id="PTHR11963:SF23">
    <property type="entry name" value="CYTOSOL AMINOPEPTIDASE"/>
    <property type="match status" value="1"/>
</dbReference>